<feature type="compositionally biased region" description="Pro residues" evidence="5">
    <location>
        <begin position="333"/>
        <end position="350"/>
    </location>
</feature>
<feature type="compositionally biased region" description="Polar residues" evidence="5">
    <location>
        <begin position="511"/>
        <end position="526"/>
    </location>
</feature>
<feature type="compositionally biased region" description="Low complexity" evidence="5">
    <location>
        <begin position="311"/>
        <end position="326"/>
    </location>
</feature>
<dbReference type="GO" id="GO:0016020">
    <property type="term" value="C:membrane"/>
    <property type="evidence" value="ECO:0007669"/>
    <property type="project" value="TreeGrafter"/>
</dbReference>
<feature type="compositionally biased region" description="Pro residues" evidence="5">
    <location>
        <begin position="231"/>
        <end position="241"/>
    </location>
</feature>
<dbReference type="AlphaFoldDB" id="A0A9P4I011"/>
<dbReference type="InterPro" id="IPR032914">
    <property type="entry name" value="Vam6/VPS39/TRAP1"/>
</dbReference>
<evidence type="ECO:0000256" key="2">
    <source>
        <dbReference type="ARBA" id="ARBA00022448"/>
    </source>
</evidence>
<dbReference type="GO" id="GO:0006914">
    <property type="term" value="P:autophagy"/>
    <property type="evidence" value="ECO:0007669"/>
    <property type="project" value="TreeGrafter"/>
</dbReference>
<feature type="domain" description="CNH" evidence="6">
    <location>
        <begin position="38"/>
        <end position="451"/>
    </location>
</feature>
<proteinExistence type="predicted"/>
<feature type="compositionally biased region" description="Polar residues" evidence="5">
    <location>
        <begin position="262"/>
        <end position="274"/>
    </location>
</feature>
<evidence type="ECO:0000256" key="5">
    <source>
        <dbReference type="SAM" id="MobiDB-lite"/>
    </source>
</evidence>
<protein>
    <recommendedName>
        <fullName evidence="6">CNH domain-containing protein</fullName>
    </recommendedName>
</protein>
<keyword evidence="8" id="KW-1185">Reference proteome</keyword>
<name>A0A9P4I011_9PEZI</name>
<dbReference type="OrthoDB" id="5325112at2759"/>
<comment type="caution">
    <text evidence="7">The sequence shown here is derived from an EMBL/GenBank/DDBJ whole genome shotgun (WGS) entry which is preliminary data.</text>
</comment>
<dbReference type="PANTHER" id="PTHR12894:SF27">
    <property type="entry name" value="TRANSFORMING GROWTH FACTOR-BETA RECEPTOR-ASSOCIATED PROTEIN 1"/>
    <property type="match status" value="1"/>
</dbReference>
<evidence type="ECO:0000256" key="1">
    <source>
        <dbReference type="ARBA" id="ARBA00004496"/>
    </source>
</evidence>
<comment type="subcellular location">
    <subcellularLocation>
        <location evidence="1">Cytoplasm</location>
    </subcellularLocation>
</comment>
<reference evidence="7" key="1">
    <citation type="journal article" date="2020" name="Stud. Mycol.">
        <title>101 Dothideomycetes genomes: a test case for predicting lifestyles and emergence of pathogens.</title>
        <authorList>
            <person name="Haridas S."/>
            <person name="Albert R."/>
            <person name="Binder M."/>
            <person name="Bloem J."/>
            <person name="Labutti K."/>
            <person name="Salamov A."/>
            <person name="Andreopoulos B."/>
            <person name="Baker S."/>
            <person name="Barry K."/>
            <person name="Bills G."/>
            <person name="Bluhm B."/>
            <person name="Cannon C."/>
            <person name="Castanera R."/>
            <person name="Culley D."/>
            <person name="Daum C."/>
            <person name="Ezra D."/>
            <person name="Gonzalez J."/>
            <person name="Henrissat B."/>
            <person name="Kuo A."/>
            <person name="Liang C."/>
            <person name="Lipzen A."/>
            <person name="Lutzoni F."/>
            <person name="Magnuson J."/>
            <person name="Mondo S."/>
            <person name="Nolan M."/>
            <person name="Ohm R."/>
            <person name="Pangilinan J."/>
            <person name="Park H.-J."/>
            <person name="Ramirez L."/>
            <person name="Alfaro M."/>
            <person name="Sun H."/>
            <person name="Tritt A."/>
            <person name="Yoshinaga Y."/>
            <person name="Zwiers L.-H."/>
            <person name="Turgeon B."/>
            <person name="Goodwin S."/>
            <person name="Spatafora J."/>
            <person name="Crous P."/>
            <person name="Grigoriev I."/>
        </authorList>
    </citation>
    <scope>NUCLEOTIDE SEQUENCE</scope>
    <source>
        <strain evidence="7">CBS 133067</strain>
    </source>
</reference>
<accession>A0A9P4I011</accession>
<dbReference type="GO" id="GO:0034058">
    <property type="term" value="P:endosomal vesicle fusion"/>
    <property type="evidence" value="ECO:0007669"/>
    <property type="project" value="TreeGrafter"/>
</dbReference>
<evidence type="ECO:0000259" key="6">
    <source>
        <dbReference type="PROSITE" id="PS50219"/>
    </source>
</evidence>
<gene>
    <name evidence="7" type="ORF">NA57DRAFT_50317</name>
</gene>
<evidence type="ECO:0000256" key="3">
    <source>
        <dbReference type="ARBA" id="ARBA00022490"/>
    </source>
</evidence>
<dbReference type="EMBL" id="ML978146">
    <property type="protein sequence ID" value="KAF2092436.1"/>
    <property type="molecule type" value="Genomic_DNA"/>
</dbReference>
<evidence type="ECO:0000313" key="7">
    <source>
        <dbReference type="EMBL" id="KAF2092436.1"/>
    </source>
</evidence>
<keyword evidence="3" id="KW-0963">Cytoplasm</keyword>
<feature type="compositionally biased region" description="Polar residues" evidence="5">
    <location>
        <begin position="243"/>
        <end position="255"/>
    </location>
</feature>
<keyword evidence="2" id="KW-0813">Transport</keyword>
<keyword evidence="4" id="KW-0653">Protein transport</keyword>
<dbReference type="GO" id="GO:0015031">
    <property type="term" value="P:protein transport"/>
    <property type="evidence" value="ECO:0007669"/>
    <property type="project" value="UniProtKB-KW"/>
</dbReference>
<evidence type="ECO:0000313" key="8">
    <source>
        <dbReference type="Proteomes" id="UP000799772"/>
    </source>
</evidence>
<dbReference type="GO" id="GO:0005737">
    <property type="term" value="C:cytoplasm"/>
    <property type="evidence" value="ECO:0007669"/>
    <property type="project" value="UniProtKB-SubCell"/>
</dbReference>
<feature type="region of interest" description="Disordered" evidence="5">
    <location>
        <begin position="224"/>
        <end position="355"/>
    </location>
</feature>
<dbReference type="InterPro" id="IPR001180">
    <property type="entry name" value="CNH_dom"/>
</dbReference>
<dbReference type="PANTHER" id="PTHR12894">
    <property type="entry name" value="CNH DOMAIN CONTAINING"/>
    <property type="match status" value="1"/>
</dbReference>
<feature type="region of interest" description="Disordered" evidence="5">
    <location>
        <begin position="511"/>
        <end position="531"/>
    </location>
</feature>
<dbReference type="PROSITE" id="PS50219">
    <property type="entry name" value="CNH"/>
    <property type="match status" value="1"/>
</dbReference>
<evidence type="ECO:0000256" key="4">
    <source>
        <dbReference type="ARBA" id="ARBA00022927"/>
    </source>
</evidence>
<organism evidence="7 8">
    <name type="scientific">Rhizodiscina lignyota</name>
    <dbReference type="NCBI Taxonomy" id="1504668"/>
    <lineage>
        <taxon>Eukaryota</taxon>
        <taxon>Fungi</taxon>
        <taxon>Dikarya</taxon>
        <taxon>Ascomycota</taxon>
        <taxon>Pezizomycotina</taxon>
        <taxon>Dothideomycetes</taxon>
        <taxon>Pleosporomycetidae</taxon>
        <taxon>Aulographales</taxon>
        <taxon>Rhizodiscinaceae</taxon>
        <taxon>Rhizodiscina</taxon>
    </lineage>
</organism>
<dbReference type="Proteomes" id="UP000799772">
    <property type="component" value="Unassembled WGS sequence"/>
</dbReference>
<feature type="region of interest" description="Disordered" evidence="5">
    <location>
        <begin position="1"/>
        <end position="25"/>
    </location>
</feature>
<sequence length="1180" mass="129719">MNPARDPDPQVGATESGPYTRRPLISDIPLSADGDASNVRITCVEVWGENLYIGTSAAEILHFVQIPPDPSDASGQPTYIIASRLQPPVIQQAEDGVQQILLLPTVNKACILCNNTLSFYSLPELSPAFPRLKPLNCVWVGGIDQNEPSSRSDQDGVIIMLCLKTRIRLVKIADSLQNPHKIRDIELGGCLATSRRGDFACVSDAHSYSLLDVVHQQRIPLFPISSIDEPPQNPVGPPPETWPAQSRTQSRSVSSAGADPRPSSTHGHGRSTSLGIFATSPESAAPPERSPRPLSGRYGFDAPESLSRMQSPAPARSPAPSGSPERGSTDKALPPPPQEEQPQISPPPSIKHPSILRPHVVSPTVSEFLLTTGTALTDPGVGMFVNLDGDVVRGTIEFSSYPSSLVVDGKGIDLSASTASGDVSEEGYVLAVVQRKQGDVWETGIETQRWDIDPGEGVSNKTFMTIKSTHDAEGTVEDQKLELGLRQIVSSVDLSIPGVGERLALTSLNLESPQDNAGNGEVTSPTAKREKEELEFSRRLGNTSSRLVTWYGSEVHWLVKSPLVMQLDARLESALADFQGAKISSFPSRQAVEAVFNDLRGLESRTELEFIGFAYIRQKAAFIMFAGLLVEARHQAIIDHSMRTTKEALLACDLDPRVLLSFLPVIRNEVVYSKQGIWVYGGLKPIIQETLKRLGDSEDSEFKLEESQPGFIDILQLTRAYLLHWRRKKGFGSIADATEIFSTVDAALLHVLLILDKDTPKGPATAGSIRAELNAVVGSGVDCFDRAVILLEQYKRLYVLSRLYHHRKLSSRVVQTWKRIISGEEDVGGEFTDGEHELRRYLSKTRDTNIVKEYGTWLAARNPKLGVQVFADDHSKVTFTPSEALQILREGAPDAVKEYLEFLVFGKKQTQHANELISYYLTNVLDELSSSEEARSTLLQTYETYRALAPPKPTYKDFITDNAIPSEWWNSRLRLLQLLGGGLDVKGTTTITTTSTGTGYDTAALMEQLHPYERELVPEMIILHGQQQRHEEAVRLLVHGLGDFDTAIRYCLLGGSSLFPGEAGPSAVSSQRPSRVEQSRLFGFLLREFLALESVTERVERTGELLERFGAWFDVGEVLIQIPDSWSIDIVSGFIIQHLRRLVHERAETSITRALSGAVNLKTSAELTERTEALGSVVEG</sequence>